<keyword evidence="5" id="KW-0479">Metal-binding</keyword>
<evidence type="ECO:0000259" key="9">
    <source>
        <dbReference type="PROSITE" id="PS50860"/>
    </source>
</evidence>
<dbReference type="KEGG" id="dvv:114331879"/>
<dbReference type="InterPro" id="IPR018165">
    <property type="entry name" value="Ala-tRNA-synth_IIc_core"/>
</dbReference>
<dbReference type="InterPro" id="IPR012947">
    <property type="entry name" value="tRNA_SAD"/>
</dbReference>
<dbReference type="FunCoup" id="A0A6P7FWW1">
    <property type="interactions" value="641"/>
</dbReference>
<dbReference type="InterPro" id="IPR018164">
    <property type="entry name" value="Ala-tRNA-synth_IIc_N"/>
</dbReference>
<keyword evidence="7" id="KW-0648">Protein biosynthesis</keyword>
<evidence type="ECO:0000256" key="3">
    <source>
        <dbReference type="ARBA" id="ARBA00008429"/>
    </source>
</evidence>
<dbReference type="GO" id="GO:0002196">
    <property type="term" value="F:Ser-tRNA(Ala) deacylase activity"/>
    <property type="evidence" value="ECO:0007669"/>
    <property type="project" value="TreeGrafter"/>
</dbReference>
<dbReference type="GO" id="GO:0005737">
    <property type="term" value="C:cytoplasm"/>
    <property type="evidence" value="ECO:0007669"/>
    <property type="project" value="UniProtKB-SubCell"/>
</dbReference>
<gene>
    <name evidence="10" type="primary">LOC114331879</name>
</gene>
<dbReference type="Pfam" id="PF07973">
    <property type="entry name" value="tRNA_SAD"/>
    <property type="match status" value="1"/>
</dbReference>
<dbReference type="PANTHER" id="PTHR43462">
    <property type="entry name" value="ALANYL-TRNA EDITING PROTEIN"/>
    <property type="match status" value="1"/>
</dbReference>
<sequence>MVFKCQEDSFLKEFTSKVVTCDKVQIQEVVNGTTRTVDSYEVILEDTILFPEGGGQPCDYGFLNNLPVKKILRKEDKAVHYVSQELQVGTTVEQKIDWERRFDHMQQHSGQHLLSAVLEQHFKANTVSWWLGEEDSYVELDIASFLEKDIQIAEEMVNVFIRQGKPVTVTIFPEKTPEELLEKVRSVKGLPDDHKGDIRVINITDIDSNMCCGTHVTNLSQLQAIKLLHTEKSKRKDKILLHFLVGNRVLKRFATCIEREKKLTAILNNGPQQHVELVEKLQKNVKIINKNLQSVLKDVAIFNAGKLKAMQPPPKYFSLHKKEAEPDFMNIFIRELGTTEIFLFLSVGDEKKDGSVVIQGKEDDVAVLGPKVCEILEGKGSGKGNTYRAKVTNMSKKKEAENCIKEYFDK</sequence>
<dbReference type="SMART" id="SM00863">
    <property type="entry name" value="tRNA_SAD"/>
    <property type="match status" value="1"/>
</dbReference>
<name>A0A6P7FWW1_DIAVI</name>
<comment type="cofactor">
    <cofactor evidence="1">
        <name>Zn(2+)</name>
        <dbReference type="ChEBI" id="CHEBI:29105"/>
    </cofactor>
</comment>
<proteinExistence type="inferred from homology"/>
<dbReference type="Gene3D" id="2.40.30.130">
    <property type="match status" value="1"/>
</dbReference>
<evidence type="ECO:0000256" key="4">
    <source>
        <dbReference type="ARBA" id="ARBA00022490"/>
    </source>
</evidence>
<dbReference type="AlphaFoldDB" id="A0A6P7FWW1"/>
<protein>
    <submittedName>
        <fullName evidence="10">Alanyl-tRNA editing protein Aarsd1-B</fullName>
    </submittedName>
</protein>
<dbReference type="FunFam" id="3.30.980.10:FF:000007">
    <property type="entry name" value="alanyl-tRNA editing protein Aarsd1"/>
    <property type="match status" value="1"/>
</dbReference>
<dbReference type="Gene3D" id="3.30.980.10">
    <property type="entry name" value="Threonyl-trna Synthetase, Chain A, domain 2"/>
    <property type="match status" value="1"/>
</dbReference>
<dbReference type="InterPro" id="IPR051335">
    <property type="entry name" value="Alanyl-tRNA_Editing_Enzymes"/>
</dbReference>
<organism evidence="10">
    <name type="scientific">Diabrotica virgifera virgifera</name>
    <name type="common">western corn rootworm</name>
    <dbReference type="NCBI Taxonomy" id="50390"/>
    <lineage>
        <taxon>Eukaryota</taxon>
        <taxon>Metazoa</taxon>
        <taxon>Ecdysozoa</taxon>
        <taxon>Arthropoda</taxon>
        <taxon>Hexapoda</taxon>
        <taxon>Insecta</taxon>
        <taxon>Pterygota</taxon>
        <taxon>Neoptera</taxon>
        <taxon>Endopterygota</taxon>
        <taxon>Coleoptera</taxon>
        <taxon>Polyphaga</taxon>
        <taxon>Cucujiformia</taxon>
        <taxon>Chrysomeloidea</taxon>
        <taxon>Chrysomelidae</taxon>
        <taxon>Galerucinae</taxon>
        <taxon>Diabroticina</taxon>
        <taxon>Diabroticites</taxon>
        <taxon>Diabrotica</taxon>
    </lineage>
</organism>
<evidence type="ECO:0000256" key="6">
    <source>
        <dbReference type="ARBA" id="ARBA00022833"/>
    </source>
</evidence>
<dbReference type="GO" id="GO:0004813">
    <property type="term" value="F:alanine-tRNA ligase activity"/>
    <property type="evidence" value="ECO:0007669"/>
    <property type="project" value="InterPro"/>
</dbReference>
<dbReference type="GO" id="GO:0005524">
    <property type="term" value="F:ATP binding"/>
    <property type="evidence" value="ECO:0007669"/>
    <property type="project" value="InterPro"/>
</dbReference>
<evidence type="ECO:0000313" key="10">
    <source>
        <dbReference type="RefSeq" id="XP_028137368.1"/>
    </source>
</evidence>
<dbReference type="SUPFAM" id="SSF55186">
    <property type="entry name" value="ThrRS/AlaRS common domain"/>
    <property type="match status" value="1"/>
</dbReference>
<dbReference type="PROSITE" id="PS50860">
    <property type="entry name" value="AA_TRNA_LIGASE_II_ALA"/>
    <property type="match status" value="1"/>
</dbReference>
<evidence type="ECO:0000256" key="5">
    <source>
        <dbReference type="ARBA" id="ARBA00022723"/>
    </source>
</evidence>
<dbReference type="GO" id="GO:0003676">
    <property type="term" value="F:nucleic acid binding"/>
    <property type="evidence" value="ECO:0007669"/>
    <property type="project" value="InterPro"/>
</dbReference>
<evidence type="ECO:0000256" key="2">
    <source>
        <dbReference type="ARBA" id="ARBA00004496"/>
    </source>
</evidence>
<dbReference type="GO" id="GO:0046872">
    <property type="term" value="F:metal ion binding"/>
    <property type="evidence" value="ECO:0007669"/>
    <property type="project" value="UniProtKB-KW"/>
</dbReference>
<dbReference type="FunFam" id="2.40.30.130:FF:000003">
    <property type="entry name" value="alanyl-tRNA editing protein Aarsd1"/>
    <property type="match status" value="1"/>
</dbReference>
<evidence type="ECO:0000256" key="7">
    <source>
        <dbReference type="ARBA" id="ARBA00022917"/>
    </source>
</evidence>
<dbReference type="Pfam" id="PF01411">
    <property type="entry name" value="tRNA-synt_2c"/>
    <property type="match status" value="1"/>
</dbReference>
<feature type="domain" description="Alanyl-transfer RNA synthetases family profile" evidence="9">
    <location>
        <begin position="1"/>
        <end position="231"/>
    </location>
</feature>
<comment type="subcellular location">
    <subcellularLocation>
        <location evidence="2">Cytoplasm</location>
    </subcellularLocation>
</comment>
<keyword evidence="6" id="KW-0862">Zinc</keyword>
<reference evidence="10" key="1">
    <citation type="submission" date="2025-08" db="UniProtKB">
        <authorList>
            <consortium name="RefSeq"/>
        </authorList>
    </citation>
    <scope>IDENTIFICATION</scope>
    <source>
        <tissue evidence="10">Whole insect</tissue>
    </source>
</reference>
<dbReference type="PANTHER" id="PTHR43462:SF1">
    <property type="entry name" value="ALANYL-TRNA EDITING PROTEIN AARSD1"/>
    <property type="match status" value="1"/>
</dbReference>
<comment type="function">
    <text evidence="8">Functions in trans to edit the amino acid moiety from incorrectly charged tRNA(Ala).</text>
</comment>
<evidence type="ECO:0000256" key="1">
    <source>
        <dbReference type="ARBA" id="ARBA00001947"/>
    </source>
</evidence>
<dbReference type="GO" id="GO:0006419">
    <property type="term" value="P:alanyl-tRNA aminoacylation"/>
    <property type="evidence" value="ECO:0007669"/>
    <property type="project" value="InterPro"/>
</dbReference>
<evidence type="ECO:0000256" key="8">
    <source>
        <dbReference type="ARBA" id="ARBA00053555"/>
    </source>
</evidence>
<accession>A0A6P7FWW1</accession>
<keyword evidence="4" id="KW-0963">Cytoplasm</keyword>
<dbReference type="RefSeq" id="XP_028137368.1">
    <property type="nucleotide sequence ID" value="XM_028281567.1"/>
</dbReference>
<dbReference type="InterPro" id="IPR018163">
    <property type="entry name" value="Thr/Ala-tRNA-synth_IIc_edit"/>
</dbReference>
<dbReference type="OrthoDB" id="288942at2759"/>
<dbReference type="InParanoid" id="A0A6P7FWW1"/>
<comment type="similarity">
    <text evidence="3">Belongs to the class-II aminoacyl-tRNA synthetase family. Alax-L subfamily.</text>
</comment>
<dbReference type="InterPro" id="IPR009000">
    <property type="entry name" value="Transl_B-barrel_sf"/>
</dbReference>
<dbReference type="SUPFAM" id="SSF50447">
    <property type="entry name" value="Translation proteins"/>
    <property type="match status" value="1"/>
</dbReference>